<evidence type="ECO:0000313" key="13">
    <source>
        <dbReference type="EMBL" id="VDC18440.1"/>
    </source>
</evidence>
<dbReference type="PANTHER" id="PTHR32438:SF5">
    <property type="entry name" value="4-ALPHA-GLUCANOTRANSFERASE DPE1, CHLOROPLASTIC_AMYLOPLASTIC"/>
    <property type="match status" value="1"/>
</dbReference>
<dbReference type="GO" id="GO:0005975">
    <property type="term" value="P:carbohydrate metabolic process"/>
    <property type="evidence" value="ECO:0007669"/>
    <property type="project" value="InterPro"/>
</dbReference>
<comment type="catalytic activity">
    <reaction evidence="1 10">
        <text>Transfers a segment of a (1-&gt;4)-alpha-D-glucan to a new position in an acceptor, which may be glucose or a (1-&gt;4)-alpha-D-glucan.</text>
        <dbReference type="EC" id="2.4.1.25"/>
    </reaction>
</comment>
<protein>
    <recommendedName>
        <fullName evidence="4 10">4-alpha-glucanotransferase</fullName>
        <ecNumber evidence="3 10">2.4.1.25</ecNumber>
    </recommendedName>
    <alternativeName>
        <fullName evidence="8 10">Amylomaltase</fullName>
    </alternativeName>
    <alternativeName>
        <fullName evidence="9 10">Disproportionating enzyme</fullName>
    </alternativeName>
</protein>
<dbReference type="InterPro" id="IPR003385">
    <property type="entry name" value="Glyco_hydro_77"/>
</dbReference>
<evidence type="ECO:0000256" key="8">
    <source>
        <dbReference type="ARBA" id="ARBA00031423"/>
    </source>
</evidence>
<evidence type="ECO:0000313" key="14">
    <source>
        <dbReference type="Proteomes" id="UP000280861"/>
    </source>
</evidence>
<dbReference type="SUPFAM" id="SSF51445">
    <property type="entry name" value="(Trans)glycosidases"/>
    <property type="match status" value="1"/>
</dbReference>
<dbReference type="RefSeq" id="WP_124090031.1">
    <property type="nucleotide sequence ID" value="NZ_CBCRYA010000005.1"/>
</dbReference>
<accession>A0A3P5WUB5</accession>
<dbReference type="GO" id="GO:0004134">
    <property type="term" value="F:4-alpha-glucanotransferase activity"/>
    <property type="evidence" value="ECO:0007669"/>
    <property type="project" value="UniProtKB-EC"/>
</dbReference>
<dbReference type="AlphaFoldDB" id="A0A3P5WUB5"/>
<evidence type="ECO:0000259" key="12">
    <source>
        <dbReference type="Pfam" id="PF21226"/>
    </source>
</evidence>
<dbReference type="NCBIfam" id="TIGR00217">
    <property type="entry name" value="malQ"/>
    <property type="match status" value="1"/>
</dbReference>
<keyword evidence="7 10" id="KW-0119">Carbohydrate metabolism</keyword>
<evidence type="ECO:0000256" key="9">
    <source>
        <dbReference type="ARBA" id="ARBA00031501"/>
    </source>
</evidence>
<keyword evidence="6 10" id="KW-0808">Transferase</keyword>
<dbReference type="Pfam" id="PF02446">
    <property type="entry name" value="Glyco_hydro_77"/>
    <property type="match status" value="1"/>
</dbReference>
<reference evidence="13 14" key="1">
    <citation type="submission" date="2018-11" db="EMBL/GenBank/DDBJ databases">
        <authorList>
            <person name="Criscuolo A."/>
        </authorList>
    </citation>
    <scope>NUCLEOTIDE SEQUENCE [LARGE SCALE GENOMIC DNA]</scope>
    <source>
        <strain evidence="13">AT11b</strain>
    </source>
</reference>
<proteinExistence type="inferred from homology"/>
<feature type="region of interest" description="Disordered" evidence="11">
    <location>
        <begin position="1"/>
        <end position="27"/>
    </location>
</feature>
<evidence type="ECO:0000256" key="11">
    <source>
        <dbReference type="SAM" id="MobiDB-lite"/>
    </source>
</evidence>
<comment type="similarity">
    <text evidence="2 10">Belongs to the disproportionating enzyme family.</text>
</comment>
<sequence>MTATGQQQDQPEQAGIAPAGPVPAQTRAGEAAIAGHTATNGDAANNGGPANTGDAVDPGLLQQLADAHGVGTTFQGWDGLPHTVATATLTKVLHALGVQAQTDEQIRLALADAELAPWRRMLPPAVVLQEGQPGQVPVHVRDGSAVTVEITLESDGGSLAAGQLDAWVQPRHVDGILTGRATFGIPADLPLGWHTLRARSADATATATLVVVPARLDTDRMLTERRGWGLATQLYSARSRRSWGIGDFADLADLAALSGARGADYVLVNPLHAAEPVPPVQPSPYSPSTRRFFNPLYIRVEAVPELAYLEPRKRAMVDRLRESVAGLNAEGQHLDRDAVYTAKLQALELLYDAPRPPARQSAFDAFLALSGAGLDDFALWSAIREDVAPDDQFWTDASSELGSAQAEALKVQLAGRIGFHRWLQWICDEQLEAAQHSAVKAGMRMGVVHDLAVGVDLESADAWTLREVLAPATSVGAPPDMYNQQGQDWGQPPWHPGRLAETGYAPFRNMLATILRHAGGIRVDHILGLFRLWWVPAGNSPGDGAYVRYDHEALIGILALEAHRANAVVIGEDLGTFEPWVRDYLAARGILGTSILWFEYDGDLPLAPEKYREQALASVNTHDLPPTAGYLAGIHVALRSKLGLLERSEAEERADHEASLGKMFAVLRDRGLLSAEDAAMKTPDPEARVIEALHVLLCQAPSVLMGVALVDAVGERRVQNQPGTTEALYPNWQIPLGGPDGAPVLLDDLPANARFNSLLRAVDRALR</sequence>
<gene>
    <name evidence="13" type="primary">malQ</name>
    <name evidence="13" type="ORF">PSET11_00307</name>
</gene>
<evidence type="ECO:0000256" key="10">
    <source>
        <dbReference type="RuleBase" id="RU361207"/>
    </source>
</evidence>
<dbReference type="Proteomes" id="UP000280861">
    <property type="component" value="Unassembled WGS sequence"/>
</dbReference>
<feature type="compositionally biased region" description="Low complexity" evidence="11">
    <location>
        <begin position="38"/>
        <end position="55"/>
    </location>
</feature>
<evidence type="ECO:0000256" key="3">
    <source>
        <dbReference type="ARBA" id="ARBA00012560"/>
    </source>
</evidence>
<dbReference type="InterPro" id="IPR017853">
    <property type="entry name" value="GH"/>
</dbReference>
<evidence type="ECO:0000256" key="7">
    <source>
        <dbReference type="ARBA" id="ARBA00023277"/>
    </source>
</evidence>
<organism evidence="13 14">
    <name type="scientific">Arthrobacter ulcerisalmonis</name>
    <dbReference type="NCBI Taxonomy" id="2483813"/>
    <lineage>
        <taxon>Bacteria</taxon>
        <taxon>Bacillati</taxon>
        <taxon>Actinomycetota</taxon>
        <taxon>Actinomycetes</taxon>
        <taxon>Micrococcales</taxon>
        <taxon>Micrococcaceae</taxon>
        <taxon>Arthrobacter</taxon>
    </lineage>
</organism>
<evidence type="ECO:0000256" key="6">
    <source>
        <dbReference type="ARBA" id="ARBA00022679"/>
    </source>
</evidence>
<feature type="compositionally biased region" description="Polar residues" evidence="11">
    <location>
        <begin position="1"/>
        <end position="11"/>
    </location>
</feature>
<feature type="region of interest" description="Disordered" evidence="11">
    <location>
        <begin position="38"/>
        <end position="57"/>
    </location>
</feature>
<dbReference type="Pfam" id="PF21226">
    <property type="entry name" value="MalQ_N"/>
    <property type="match status" value="1"/>
</dbReference>
<name>A0A3P5WUB5_9MICC</name>
<dbReference type="OrthoDB" id="9811841at2"/>
<keyword evidence="14" id="KW-1185">Reference proteome</keyword>
<keyword evidence="5 10" id="KW-0328">Glycosyltransferase</keyword>
<dbReference type="Gene3D" id="3.20.20.80">
    <property type="entry name" value="Glycosidases"/>
    <property type="match status" value="1"/>
</dbReference>
<dbReference type="InterPro" id="IPR048458">
    <property type="entry name" value="MalQ_N"/>
</dbReference>
<dbReference type="EC" id="2.4.1.25" evidence="3 10"/>
<dbReference type="EMBL" id="UXAU01000009">
    <property type="protein sequence ID" value="VDC18440.1"/>
    <property type="molecule type" value="Genomic_DNA"/>
</dbReference>
<evidence type="ECO:0000256" key="1">
    <source>
        <dbReference type="ARBA" id="ARBA00000439"/>
    </source>
</evidence>
<evidence type="ECO:0000256" key="5">
    <source>
        <dbReference type="ARBA" id="ARBA00022676"/>
    </source>
</evidence>
<evidence type="ECO:0000256" key="4">
    <source>
        <dbReference type="ARBA" id="ARBA00020295"/>
    </source>
</evidence>
<feature type="domain" description="MalQ N-terminal beta-sandwich" evidence="12">
    <location>
        <begin position="122"/>
        <end position="213"/>
    </location>
</feature>
<dbReference type="PANTHER" id="PTHR32438">
    <property type="entry name" value="4-ALPHA-GLUCANOTRANSFERASE DPE1, CHLOROPLASTIC/AMYLOPLASTIC"/>
    <property type="match status" value="1"/>
</dbReference>
<evidence type="ECO:0000256" key="2">
    <source>
        <dbReference type="ARBA" id="ARBA00005684"/>
    </source>
</evidence>